<organism evidence="6 7">
    <name type="scientific">Globisporangium ultimum (strain ATCC 200006 / CBS 805.95 / DAOM BR144)</name>
    <name type="common">Pythium ultimum</name>
    <dbReference type="NCBI Taxonomy" id="431595"/>
    <lineage>
        <taxon>Eukaryota</taxon>
        <taxon>Sar</taxon>
        <taxon>Stramenopiles</taxon>
        <taxon>Oomycota</taxon>
        <taxon>Peronosporomycetes</taxon>
        <taxon>Pythiales</taxon>
        <taxon>Pythiaceae</taxon>
        <taxon>Globisporangium</taxon>
    </lineage>
</organism>
<dbReference type="Pfam" id="PF07992">
    <property type="entry name" value="Pyr_redox_2"/>
    <property type="match status" value="1"/>
</dbReference>
<dbReference type="GO" id="GO:0004174">
    <property type="term" value="F:electron-transferring-flavoprotein dehydrogenase activity"/>
    <property type="evidence" value="ECO:0007669"/>
    <property type="project" value="TreeGrafter"/>
</dbReference>
<comment type="similarity">
    <text evidence="1">Belongs to the FAD-dependent oxidoreductase family.</text>
</comment>
<evidence type="ECO:0000256" key="1">
    <source>
        <dbReference type="ARBA" id="ARBA00006442"/>
    </source>
</evidence>
<evidence type="ECO:0000313" key="6">
    <source>
        <dbReference type="EnsemblProtists" id="PYU1_T007500"/>
    </source>
</evidence>
<dbReference type="InParanoid" id="K3WRA6"/>
<dbReference type="GO" id="GO:0050660">
    <property type="term" value="F:flavin adenine dinucleotide binding"/>
    <property type="evidence" value="ECO:0007669"/>
    <property type="project" value="TreeGrafter"/>
</dbReference>
<dbReference type="HOGENOM" id="CLU_019845_1_0_1"/>
<reference evidence="7" key="2">
    <citation type="submission" date="2010-04" db="EMBL/GenBank/DDBJ databases">
        <authorList>
            <person name="Buell R."/>
            <person name="Hamilton J."/>
            <person name="Hostetler J."/>
        </authorList>
    </citation>
    <scope>NUCLEOTIDE SEQUENCE [LARGE SCALE GENOMIC DNA]</scope>
    <source>
        <strain evidence="7">DAOM:BR144</strain>
    </source>
</reference>
<reference evidence="6" key="3">
    <citation type="submission" date="2015-02" db="UniProtKB">
        <authorList>
            <consortium name="EnsemblProtists"/>
        </authorList>
    </citation>
    <scope>IDENTIFICATION</scope>
    <source>
        <strain evidence="6">DAOM BR144</strain>
    </source>
</reference>
<accession>K3WRA6</accession>
<evidence type="ECO:0000256" key="4">
    <source>
        <dbReference type="ARBA" id="ARBA00023002"/>
    </source>
</evidence>
<feature type="domain" description="FAD/NAD(P)-binding" evidence="5">
    <location>
        <begin position="3"/>
        <end position="314"/>
    </location>
</feature>
<keyword evidence="2" id="KW-0285">Flavoprotein</keyword>
<dbReference type="PANTHER" id="PTHR43735:SF3">
    <property type="entry name" value="FERROPTOSIS SUPPRESSOR PROTEIN 1"/>
    <property type="match status" value="1"/>
</dbReference>
<dbReference type="PANTHER" id="PTHR43735">
    <property type="entry name" value="APOPTOSIS-INDUCING FACTOR 1"/>
    <property type="match status" value="1"/>
</dbReference>
<protein>
    <recommendedName>
        <fullName evidence="5">FAD/NAD(P)-binding domain-containing protein</fullName>
    </recommendedName>
</protein>
<dbReference type="InterPro" id="IPR023753">
    <property type="entry name" value="FAD/NAD-binding_dom"/>
</dbReference>
<evidence type="ECO:0000259" key="5">
    <source>
        <dbReference type="Pfam" id="PF07992"/>
    </source>
</evidence>
<dbReference type="Proteomes" id="UP000019132">
    <property type="component" value="Unassembled WGS sequence"/>
</dbReference>
<sequence>MVRIVIIGAGPAGINCAQTLARALTPADNAEVVVLEKSKFFYHAVGTPRAYTDASFAPKLFIPYDQAIPASAASFVKIVRAVATSVSVAPNTVSYQKINDDDQEEGDVQSVEYDYLVIATGSTYTVPIKQDPRSLKRADTELKLQEVHQQIAKADSILIVGGGAVGCEVAGDIAAKYPNKSVTILEAHDKLIASNNLRDKFYDKLNHSLAKLKIKVILGERLPTRLTGNSFQRQTLVTDKGTRIESDIQLLCGGFSPVAELVQEMDASLVDQRGFIRVNAQLQLEGTAYHHIYALGDATNHATPKLAYWAGQQGTFLATELLAVVRGKQSAVTKPFPKVEVEALLLPLGPCGGVSQLPVLGGMVVGDTMTWLVKSRDFFVGKTWASLGAKMPN</sequence>
<dbReference type="InterPro" id="IPR036188">
    <property type="entry name" value="FAD/NAD-bd_sf"/>
</dbReference>
<dbReference type="SUPFAM" id="SSF51905">
    <property type="entry name" value="FAD/NAD(P)-binding domain"/>
    <property type="match status" value="1"/>
</dbReference>
<dbReference type="PRINTS" id="PR00411">
    <property type="entry name" value="PNDRDTASEI"/>
</dbReference>
<dbReference type="Gene3D" id="3.50.50.100">
    <property type="match status" value="1"/>
</dbReference>
<evidence type="ECO:0000256" key="3">
    <source>
        <dbReference type="ARBA" id="ARBA00022827"/>
    </source>
</evidence>
<dbReference type="GO" id="GO:0005737">
    <property type="term" value="C:cytoplasm"/>
    <property type="evidence" value="ECO:0007669"/>
    <property type="project" value="TreeGrafter"/>
</dbReference>
<proteinExistence type="inferred from homology"/>
<dbReference type="OMA" id="MAVTHQL"/>
<dbReference type="PRINTS" id="PR00368">
    <property type="entry name" value="FADPNR"/>
</dbReference>
<name>K3WRA6_GLOUD</name>
<dbReference type="AlphaFoldDB" id="K3WRA6"/>
<keyword evidence="3" id="KW-0274">FAD</keyword>
<keyword evidence="7" id="KW-1185">Reference proteome</keyword>
<dbReference type="eggNOG" id="KOG2495">
    <property type="taxonomic scope" value="Eukaryota"/>
</dbReference>
<dbReference type="EnsemblProtists" id="PYU1_T007500">
    <property type="protein sequence ID" value="PYU1_T007500"/>
    <property type="gene ID" value="PYU1_G007484"/>
</dbReference>
<reference evidence="7" key="1">
    <citation type="journal article" date="2010" name="Genome Biol.">
        <title>Genome sequence of the necrotrophic plant pathogen Pythium ultimum reveals original pathogenicity mechanisms and effector repertoire.</title>
        <authorList>
            <person name="Levesque C.A."/>
            <person name="Brouwer H."/>
            <person name="Cano L."/>
            <person name="Hamilton J.P."/>
            <person name="Holt C."/>
            <person name="Huitema E."/>
            <person name="Raffaele S."/>
            <person name="Robideau G.P."/>
            <person name="Thines M."/>
            <person name="Win J."/>
            <person name="Zerillo M.M."/>
            <person name="Beakes G.W."/>
            <person name="Boore J.L."/>
            <person name="Busam D."/>
            <person name="Dumas B."/>
            <person name="Ferriera S."/>
            <person name="Fuerstenberg S.I."/>
            <person name="Gachon C.M."/>
            <person name="Gaulin E."/>
            <person name="Govers F."/>
            <person name="Grenville-Briggs L."/>
            <person name="Horner N."/>
            <person name="Hostetler J."/>
            <person name="Jiang R.H."/>
            <person name="Johnson J."/>
            <person name="Krajaejun T."/>
            <person name="Lin H."/>
            <person name="Meijer H.J."/>
            <person name="Moore B."/>
            <person name="Morris P."/>
            <person name="Phuntmart V."/>
            <person name="Puiu D."/>
            <person name="Shetty J."/>
            <person name="Stajich J.E."/>
            <person name="Tripathy S."/>
            <person name="Wawra S."/>
            <person name="van West P."/>
            <person name="Whitty B.R."/>
            <person name="Coutinho P.M."/>
            <person name="Henrissat B."/>
            <person name="Martin F."/>
            <person name="Thomas P.D."/>
            <person name="Tyler B.M."/>
            <person name="De Vries R.P."/>
            <person name="Kamoun S."/>
            <person name="Yandell M."/>
            <person name="Tisserat N."/>
            <person name="Buell C.R."/>
        </authorList>
    </citation>
    <scope>NUCLEOTIDE SEQUENCE</scope>
    <source>
        <strain evidence="7">DAOM:BR144</strain>
    </source>
</reference>
<evidence type="ECO:0000313" key="7">
    <source>
        <dbReference type="Proteomes" id="UP000019132"/>
    </source>
</evidence>
<keyword evidence="4" id="KW-0560">Oxidoreductase</keyword>
<dbReference type="VEuPathDB" id="FungiDB:PYU1_G007484"/>
<evidence type="ECO:0000256" key="2">
    <source>
        <dbReference type="ARBA" id="ARBA00022630"/>
    </source>
</evidence>
<dbReference type="STRING" id="431595.K3WRA6"/>
<dbReference type="EMBL" id="GL376585">
    <property type="status" value="NOT_ANNOTATED_CDS"/>
    <property type="molecule type" value="Genomic_DNA"/>
</dbReference>